<proteinExistence type="inferred from homology"/>
<evidence type="ECO:0000256" key="4">
    <source>
        <dbReference type="ARBA" id="ARBA00022729"/>
    </source>
</evidence>
<gene>
    <name evidence="7" type="primary">Cnig_chr_IV.g12723</name>
    <name evidence="7" type="ORF">B9Z55_012723</name>
</gene>
<dbReference type="OrthoDB" id="5872898at2759"/>
<keyword evidence="3" id="KW-0964">Secreted</keyword>
<comment type="caution">
    <text evidence="7">The sequence shown here is derived from an EMBL/GenBank/DDBJ whole genome shotgun (WGS) entry which is preliminary data.</text>
</comment>
<feature type="region of interest" description="Disordered" evidence="5">
    <location>
        <begin position="118"/>
        <end position="166"/>
    </location>
</feature>
<keyword evidence="8" id="KW-1185">Reference proteome</keyword>
<organism evidence="7 8">
    <name type="scientific">Caenorhabditis nigoni</name>
    <dbReference type="NCBI Taxonomy" id="1611254"/>
    <lineage>
        <taxon>Eukaryota</taxon>
        <taxon>Metazoa</taxon>
        <taxon>Ecdysozoa</taxon>
        <taxon>Nematoda</taxon>
        <taxon>Chromadorea</taxon>
        <taxon>Rhabditida</taxon>
        <taxon>Rhabditina</taxon>
        <taxon>Rhabditomorpha</taxon>
        <taxon>Rhabditoidea</taxon>
        <taxon>Rhabditidae</taxon>
        <taxon>Peloderinae</taxon>
        <taxon>Caenorhabditis</taxon>
    </lineage>
</organism>
<evidence type="ECO:0000256" key="3">
    <source>
        <dbReference type="ARBA" id="ARBA00022525"/>
    </source>
</evidence>
<dbReference type="InterPro" id="IPR009981">
    <property type="entry name" value="DUF1505"/>
</dbReference>
<comment type="similarity">
    <text evidence="2">Belongs to the UPF0375 family.</text>
</comment>
<protein>
    <submittedName>
        <fullName evidence="7">Uncharacterized protein</fullName>
    </submittedName>
</protein>
<evidence type="ECO:0000256" key="2">
    <source>
        <dbReference type="ARBA" id="ARBA00005932"/>
    </source>
</evidence>
<feature type="chain" id="PRO_5013545810" evidence="6">
    <location>
        <begin position="20"/>
        <end position="259"/>
    </location>
</feature>
<dbReference type="GO" id="GO:0005576">
    <property type="term" value="C:extracellular region"/>
    <property type="evidence" value="ECO:0007669"/>
    <property type="project" value="UniProtKB-SubCell"/>
</dbReference>
<evidence type="ECO:0000256" key="1">
    <source>
        <dbReference type="ARBA" id="ARBA00004613"/>
    </source>
</evidence>
<dbReference type="EMBL" id="PDUG01000004">
    <property type="protein sequence ID" value="PIC32367.1"/>
    <property type="molecule type" value="Genomic_DNA"/>
</dbReference>
<evidence type="ECO:0000256" key="5">
    <source>
        <dbReference type="SAM" id="MobiDB-lite"/>
    </source>
</evidence>
<evidence type="ECO:0000313" key="8">
    <source>
        <dbReference type="Proteomes" id="UP000230233"/>
    </source>
</evidence>
<feature type="signal peptide" evidence="6">
    <location>
        <begin position="1"/>
        <end position="19"/>
    </location>
</feature>
<dbReference type="Proteomes" id="UP000230233">
    <property type="component" value="Chromosome IV"/>
</dbReference>
<dbReference type="AlphaFoldDB" id="A0A2G5TYK8"/>
<evidence type="ECO:0000256" key="6">
    <source>
        <dbReference type="SAM" id="SignalP"/>
    </source>
</evidence>
<keyword evidence="4 6" id="KW-0732">Signal</keyword>
<feature type="compositionally biased region" description="Low complexity" evidence="5">
    <location>
        <begin position="121"/>
        <end position="165"/>
    </location>
</feature>
<accession>A0A2G5TYK8</accession>
<reference evidence="8" key="1">
    <citation type="submission" date="2017-10" db="EMBL/GenBank/DDBJ databases">
        <title>Rapid genome shrinkage in a self-fertile nematode reveals novel sperm competition proteins.</title>
        <authorList>
            <person name="Yin D."/>
            <person name="Schwarz E.M."/>
            <person name="Thomas C.G."/>
            <person name="Felde R.L."/>
            <person name="Korf I.F."/>
            <person name="Cutter A.D."/>
            <person name="Schartner C.M."/>
            <person name="Ralston E.J."/>
            <person name="Meyer B.J."/>
            <person name="Haag E.S."/>
        </authorList>
    </citation>
    <scope>NUCLEOTIDE SEQUENCE [LARGE SCALE GENOMIC DNA]</scope>
    <source>
        <strain evidence="8">JU1422</strain>
    </source>
</reference>
<name>A0A2G5TYK8_9PELO</name>
<dbReference type="Pfam" id="PF07403">
    <property type="entry name" value="DUF1505"/>
    <property type="match status" value="1"/>
</dbReference>
<sequence length="259" mass="28281">MKFLITVLLILPVVVMSSALWKDMTSKEIEDLMIKGTAEEFKPYEDLRDQLSKHFESAKKVKDSVIGKGFGNMEPFEDIRDRMSKILGKPFAPLSLPKSLWKSDATGGSDDFFKNVGTHQSSSSSVSSKTSSSSSSSNSSKSSSSSSSSNSSNCSNSSTSSTNSSYNQFKPIKNCTQTTEGQSFCEVTVTWNFKNNTDCFHATYLKKIVASGIEDSLNGVEQCTKTPCDTTEKLQIDCKTAFGDMYSKIPVVNNFPAIA</sequence>
<comment type="subcellular location">
    <subcellularLocation>
        <location evidence="1">Secreted</location>
    </subcellularLocation>
</comment>
<evidence type="ECO:0000313" key="7">
    <source>
        <dbReference type="EMBL" id="PIC32367.1"/>
    </source>
</evidence>